<feature type="active site" description="Charge relay system" evidence="5">
    <location>
        <position position="88"/>
    </location>
</feature>
<dbReference type="InterPro" id="IPR022398">
    <property type="entry name" value="Peptidase_S8_His-AS"/>
</dbReference>
<dbReference type="PIRSF" id="PIRSF037892">
    <property type="entry name" value="Subtilisin_rel_SRU_0565"/>
    <property type="match status" value="1"/>
</dbReference>
<dbReference type="GO" id="GO:0004252">
    <property type="term" value="F:serine-type endopeptidase activity"/>
    <property type="evidence" value="ECO:0007669"/>
    <property type="project" value="UniProtKB-UniRule"/>
</dbReference>
<organism evidence="8 9">
    <name type="scientific">Wocania arenilitoris</name>
    <dbReference type="NCBI Taxonomy" id="2044858"/>
    <lineage>
        <taxon>Bacteria</taxon>
        <taxon>Pseudomonadati</taxon>
        <taxon>Bacteroidota</taxon>
        <taxon>Flavobacteriia</taxon>
        <taxon>Flavobacteriales</taxon>
        <taxon>Flavobacteriaceae</taxon>
        <taxon>Wocania</taxon>
    </lineage>
</organism>
<dbReference type="InterPro" id="IPR034080">
    <property type="entry name" value="Protease_P7-like_dom"/>
</dbReference>
<gene>
    <name evidence="8" type="ORF">L3X37_10190</name>
</gene>
<dbReference type="InterPro" id="IPR051048">
    <property type="entry name" value="Peptidase_S8/S53_subtilisin"/>
</dbReference>
<protein>
    <submittedName>
        <fullName evidence="8">S8 family peptidase</fullName>
    </submittedName>
</protein>
<comment type="caution">
    <text evidence="8">The sequence shown here is derived from an EMBL/GenBank/DDBJ whole genome shotgun (WGS) entry which is preliminary data.</text>
</comment>
<evidence type="ECO:0000313" key="9">
    <source>
        <dbReference type="Proteomes" id="UP001199795"/>
    </source>
</evidence>
<dbReference type="RefSeq" id="WP_237240075.1">
    <property type="nucleotide sequence ID" value="NZ_JAKKDU010000011.1"/>
</dbReference>
<feature type="domain" description="Peptidase S8/S53" evidence="7">
    <location>
        <begin position="79"/>
        <end position="491"/>
    </location>
</feature>
<dbReference type="InterPro" id="IPR017308">
    <property type="entry name" value="Pept_S8_subtilisin_bacteroid"/>
</dbReference>
<evidence type="ECO:0000256" key="1">
    <source>
        <dbReference type="ARBA" id="ARBA00011073"/>
    </source>
</evidence>
<dbReference type="GO" id="GO:0006508">
    <property type="term" value="P:proteolysis"/>
    <property type="evidence" value="ECO:0007669"/>
    <property type="project" value="UniProtKB-KW"/>
</dbReference>
<evidence type="ECO:0000256" key="2">
    <source>
        <dbReference type="ARBA" id="ARBA00022670"/>
    </source>
</evidence>
<dbReference type="CDD" id="cd07483">
    <property type="entry name" value="Peptidases_S8_Subtilisin_Novo-like"/>
    <property type="match status" value="1"/>
</dbReference>
<comment type="similarity">
    <text evidence="1 5 6">Belongs to the peptidase S8 family.</text>
</comment>
<dbReference type="PROSITE" id="PS51892">
    <property type="entry name" value="SUBTILASE"/>
    <property type="match status" value="1"/>
</dbReference>
<dbReference type="InterPro" id="IPR036852">
    <property type="entry name" value="Peptidase_S8/S53_dom_sf"/>
</dbReference>
<dbReference type="EMBL" id="JAKKDU010000011">
    <property type="protein sequence ID" value="MCF7568735.1"/>
    <property type="molecule type" value="Genomic_DNA"/>
</dbReference>
<dbReference type="PROSITE" id="PS00138">
    <property type="entry name" value="SUBTILASE_SER"/>
    <property type="match status" value="1"/>
</dbReference>
<dbReference type="Pfam" id="PF00082">
    <property type="entry name" value="Peptidase_S8"/>
    <property type="match status" value="1"/>
</dbReference>
<reference evidence="8" key="1">
    <citation type="submission" date="2022-01" db="EMBL/GenBank/DDBJ databases">
        <title>Draft genome sequence of Sabulilitoribacter arenilitoris KCTC 52401.</title>
        <authorList>
            <person name="Oh J.-S."/>
        </authorList>
    </citation>
    <scope>NUCLEOTIDE SEQUENCE</scope>
    <source>
        <strain evidence="8">HMF6543</strain>
    </source>
</reference>
<evidence type="ECO:0000256" key="3">
    <source>
        <dbReference type="ARBA" id="ARBA00022801"/>
    </source>
</evidence>
<dbReference type="InterPro" id="IPR023827">
    <property type="entry name" value="Peptidase_S8_Asp-AS"/>
</dbReference>
<accession>A0AAE3JQ03</accession>
<keyword evidence="9" id="KW-1185">Reference proteome</keyword>
<keyword evidence="4 5" id="KW-0720">Serine protease</keyword>
<dbReference type="SUPFAM" id="SSF52743">
    <property type="entry name" value="Subtilisin-like"/>
    <property type="match status" value="1"/>
</dbReference>
<evidence type="ECO:0000256" key="6">
    <source>
        <dbReference type="RuleBase" id="RU003355"/>
    </source>
</evidence>
<sequence>MDIKKSFILSAFIVSIFYGCGTADILSTPVENIDTIPLKVSELTEYEKQNWGHLDLIKDTIPGMSVDKAYAEIIKNKKGKSVIVAVIDSGIDIDHEDLNGIVWTNPKEIPNNGKDDDKNGYVDDVHGWNFLGDGYDEQLEFVRILASGDTSNPDYSRAQTEYDTEYQKYTSYKNNYEQTSQQVKVADEGIKKHLNKTKYTKADVNAIKTEDQTLQQYVSIVKYVYSLDMESVDDFIKELNDGLAQINERLNNNLNKNLKGRKTGDNPDDLNDNLGYGNGNVKPVKKTESHGTHVAGIIAAERNNGKGVNGVANNVKIMSIRAVPNGDEYDKDIALAIRYAVDNGAKIINGSFGKSYSPHSDWVRDAIAYAGKNDVLFVHAAGNDSKDVDVHSNFPDDNNGGAEVSNTYIRVGALTPKYGSGVIASFSNYGKKNVDVFAPGAKVYSTTPENEYDTKGGTSMAAPAVAGVAALIRSYYPKLSAAQVKQILMDSGLAIKTKVVVGGDTNNVKPFADLTSSGKAVNAYNALIMASKM</sequence>
<dbReference type="Proteomes" id="UP001199795">
    <property type="component" value="Unassembled WGS sequence"/>
</dbReference>
<evidence type="ECO:0000313" key="8">
    <source>
        <dbReference type="EMBL" id="MCF7568735.1"/>
    </source>
</evidence>
<feature type="active site" description="Charge relay system" evidence="5">
    <location>
        <position position="459"/>
    </location>
</feature>
<name>A0AAE3JQ03_9FLAO</name>
<dbReference type="InterPro" id="IPR015500">
    <property type="entry name" value="Peptidase_S8_subtilisin-rel"/>
</dbReference>
<keyword evidence="3 5" id="KW-0378">Hydrolase</keyword>
<dbReference type="PRINTS" id="PR00723">
    <property type="entry name" value="SUBTILISIN"/>
</dbReference>
<dbReference type="PROSITE" id="PS00137">
    <property type="entry name" value="SUBTILASE_HIS"/>
    <property type="match status" value="1"/>
</dbReference>
<dbReference type="PROSITE" id="PS00136">
    <property type="entry name" value="SUBTILASE_ASP"/>
    <property type="match status" value="1"/>
</dbReference>
<evidence type="ECO:0000259" key="7">
    <source>
        <dbReference type="Pfam" id="PF00082"/>
    </source>
</evidence>
<dbReference type="InterPro" id="IPR023828">
    <property type="entry name" value="Peptidase_S8_Ser-AS"/>
</dbReference>
<dbReference type="AlphaFoldDB" id="A0AAE3JQ03"/>
<dbReference type="PANTHER" id="PTHR43399:SF4">
    <property type="entry name" value="CELL WALL-ASSOCIATED PROTEASE"/>
    <property type="match status" value="1"/>
</dbReference>
<dbReference type="PROSITE" id="PS51257">
    <property type="entry name" value="PROKAR_LIPOPROTEIN"/>
    <property type="match status" value="1"/>
</dbReference>
<evidence type="ECO:0000256" key="4">
    <source>
        <dbReference type="ARBA" id="ARBA00022825"/>
    </source>
</evidence>
<evidence type="ECO:0000256" key="5">
    <source>
        <dbReference type="PROSITE-ProRule" id="PRU01240"/>
    </source>
</evidence>
<dbReference type="PANTHER" id="PTHR43399">
    <property type="entry name" value="SUBTILISIN-RELATED"/>
    <property type="match status" value="1"/>
</dbReference>
<proteinExistence type="inferred from homology"/>
<keyword evidence="2 5" id="KW-0645">Protease</keyword>
<feature type="active site" description="Charge relay system" evidence="5">
    <location>
        <position position="290"/>
    </location>
</feature>
<dbReference type="Gene3D" id="3.40.50.200">
    <property type="entry name" value="Peptidase S8/S53 domain"/>
    <property type="match status" value="2"/>
</dbReference>
<dbReference type="InterPro" id="IPR000209">
    <property type="entry name" value="Peptidase_S8/S53_dom"/>
</dbReference>